<sequence>MINSNLTVNDVRLSEVRQSLAFCPNFSPKLDENALRFGCSSPHPRVGDPAPKTRELSGFMDDKLFSIDRDRFFAPQGTSTEFRRCMYSVATDRRDPPERQNWNGNEATSTDSGGDGSDGEEDEEEDDDDDDDDEGDGEVEGLVGIDTGDKNNSSGGVSVIGYKIDNGNSKGHVPFGISSDREMMMKDVSMMQSGSEMNRASTIENDQQRQVGHIQSVVTTAEPDGDMFYSQFMHGSEGSGQLQKDMAGDNGCRLSGRKDGSVSHDPGELLRAIFSDPITGALMDDAMILRCGHSFGAGGIQQVIRMKTCYTCSKPVSEDSVAPNLSLRAAVLAFRREEDLQICRASKRRKERFEQDKANYGDSSFMDTPRGRGVQFPFAVTDRVLIKGNKRTPQRFVGREAIVTTQCLNGWYVVKTLDNAESVKLQYRSLTKVADNPCSKMTPNWL</sequence>
<keyword evidence="6" id="KW-1185">Reference proteome</keyword>
<keyword evidence="2" id="KW-0808">Transferase</keyword>
<feature type="domain" description="U-box" evidence="4">
    <location>
        <begin position="269"/>
        <end position="341"/>
    </location>
</feature>
<comment type="pathway">
    <text evidence="1">Protein modification; protein ubiquitination.</text>
</comment>
<dbReference type="InterPro" id="IPR057649">
    <property type="entry name" value="PUB62-63_C"/>
</dbReference>
<proteinExistence type="predicted"/>
<dbReference type="GO" id="GO:0004842">
    <property type="term" value="F:ubiquitin-protein transferase activity"/>
    <property type="evidence" value="ECO:0007669"/>
    <property type="project" value="InterPro"/>
</dbReference>
<evidence type="ECO:0000256" key="2">
    <source>
        <dbReference type="ARBA" id="ARBA00022679"/>
    </source>
</evidence>
<feature type="region of interest" description="Disordered" evidence="3">
    <location>
        <begin position="89"/>
        <end position="155"/>
    </location>
</feature>
<accession>A0AAD3XHU5</accession>
<feature type="compositionally biased region" description="Polar residues" evidence="3">
    <location>
        <begin position="100"/>
        <end position="110"/>
    </location>
</feature>
<reference evidence="5" key="1">
    <citation type="submission" date="2023-05" db="EMBL/GenBank/DDBJ databases">
        <title>Nepenthes gracilis genome sequencing.</title>
        <authorList>
            <person name="Fukushima K."/>
        </authorList>
    </citation>
    <scope>NUCLEOTIDE SEQUENCE</scope>
    <source>
        <strain evidence="5">SING2019-196</strain>
    </source>
</reference>
<dbReference type="InterPro" id="IPR013083">
    <property type="entry name" value="Znf_RING/FYVE/PHD"/>
</dbReference>
<dbReference type="InterPro" id="IPR003613">
    <property type="entry name" value="Ubox_domain"/>
</dbReference>
<dbReference type="GO" id="GO:0016567">
    <property type="term" value="P:protein ubiquitination"/>
    <property type="evidence" value="ECO:0007669"/>
    <property type="project" value="InterPro"/>
</dbReference>
<comment type="caution">
    <text evidence="5">The sequence shown here is derived from an EMBL/GenBank/DDBJ whole genome shotgun (WGS) entry which is preliminary data.</text>
</comment>
<evidence type="ECO:0000256" key="3">
    <source>
        <dbReference type="SAM" id="MobiDB-lite"/>
    </source>
</evidence>
<protein>
    <recommendedName>
        <fullName evidence="4">U-box domain-containing protein</fullName>
    </recommendedName>
</protein>
<dbReference type="Pfam" id="PF23112">
    <property type="entry name" value="PUB62-63_C"/>
    <property type="match status" value="1"/>
</dbReference>
<dbReference type="Gene3D" id="3.30.40.10">
    <property type="entry name" value="Zinc/RING finger domain, C3HC4 (zinc finger)"/>
    <property type="match status" value="1"/>
</dbReference>
<dbReference type="EMBL" id="BSYO01000005">
    <property type="protein sequence ID" value="GMH05025.1"/>
    <property type="molecule type" value="Genomic_DNA"/>
</dbReference>
<dbReference type="PROSITE" id="PS51698">
    <property type="entry name" value="U_BOX"/>
    <property type="match status" value="1"/>
</dbReference>
<evidence type="ECO:0000313" key="6">
    <source>
        <dbReference type="Proteomes" id="UP001279734"/>
    </source>
</evidence>
<organism evidence="5 6">
    <name type="scientific">Nepenthes gracilis</name>
    <name type="common">Slender pitcher plant</name>
    <dbReference type="NCBI Taxonomy" id="150966"/>
    <lineage>
        <taxon>Eukaryota</taxon>
        <taxon>Viridiplantae</taxon>
        <taxon>Streptophyta</taxon>
        <taxon>Embryophyta</taxon>
        <taxon>Tracheophyta</taxon>
        <taxon>Spermatophyta</taxon>
        <taxon>Magnoliopsida</taxon>
        <taxon>eudicotyledons</taxon>
        <taxon>Gunneridae</taxon>
        <taxon>Pentapetalae</taxon>
        <taxon>Caryophyllales</taxon>
        <taxon>Nepenthaceae</taxon>
        <taxon>Nepenthes</taxon>
    </lineage>
</organism>
<name>A0AAD3XHU5_NEPGR</name>
<dbReference type="PANTHER" id="PTHR33644:SF5">
    <property type="entry name" value="U-BOX DOMAIN-CONTAINING PROTEIN 62"/>
    <property type="match status" value="1"/>
</dbReference>
<evidence type="ECO:0000256" key="1">
    <source>
        <dbReference type="ARBA" id="ARBA00004906"/>
    </source>
</evidence>
<dbReference type="AlphaFoldDB" id="A0AAD3XHU5"/>
<dbReference type="PANTHER" id="PTHR33644">
    <property type="entry name" value="U-BOX DOMAIN-CONTAINING PROTEIN 62-RELATED"/>
    <property type="match status" value="1"/>
</dbReference>
<dbReference type="Proteomes" id="UP001279734">
    <property type="component" value="Unassembled WGS sequence"/>
</dbReference>
<dbReference type="SUPFAM" id="SSF57850">
    <property type="entry name" value="RING/U-box"/>
    <property type="match status" value="1"/>
</dbReference>
<gene>
    <name evidence="5" type="ORF">Nepgr_006865</name>
</gene>
<evidence type="ECO:0000313" key="5">
    <source>
        <dbReference type="EMBL" id="GMH05025.1"/>
    </source>
</evidence>
<evidence type="ECO:0000259" key="4">
    <source>
        <dbReference type="PROSITE" id="PS51698"/>
    </source>
</evidence>
<feature type="compositionally biased region" description="Acidic residues" evidence="3">
    <location>
        <begin position="117"/>
        <end position="139"/>
    </location>
</feature>